<dbReference type="EMBL" id="WBUI01000010">
    <property type="protein sequence ID" value="KAB2932218.1"/>
    <property type="molecule type" value="Genomic_DNA"/>
</dbReference>
<dbReference type="Proteomes" id="UP000460298">
    <property type="component" value="Unassembled WGS sequence"/>
</dbReference>
<evidence type="ECO:0000313" key="1">
    <source>
        <dbReference type="EMBL" id="KAB2932218.1"/>
    </source>
</evidence>
<name>A0A833H134_9LEPT</name>
<gene>
    <name evidence="1" type="ORF">F9K24_11485</name>
</gene>
<dbReference type="AlphaFoldDB" id="A0A833H134"/>
<evidence type="ECO:0000313" key="2">
    <source>
        <dbReference type="Proteomes" id="UP000460298"/>
    </source>
</evidence>
<protein>
    <submittedName>
        <fullName evidence="1">Uncharacterized protein</fullName>
    </submittedName>
</protein>
<comment type="caution">
    <text evidence="1">The sequence shown here is derived from an EMBL/GenBank/DDBJ whole genome shotgun (WGS) entry which is preliminary data.</text>
</comment>
<organism evidence="1 2">
    <name type="scientific">Leptonema illini</name>
    <dbReference type="NCBI Taxonomy" id="183"/>
    <lineage>
        <taxon>Bacteria</taxon>
        <taxon>Pseudomonadati</taxon>
        <taxon>Spirochaetota</taxon>
        <taxon>Spirochaetia</taxon>
        <taxon>Leptospirales</taxon>
        <taxon>Leptospiraceae</taxon>
        <taxon>Leptonema</taxon>
    </lineage>
</organism>
<sequence>MNPYLKSMPPVPEDFNAAMMTESASTVKQLVQQHNSLTYIDYIERLPDYRIMQRDLKQRGLSPAYVAPVLWMLGQSYELLPVPISPETDRFDDVHFLYNSSALIDAVLRTLAQEVGVLYQKLNGAAADFTRIHSISKNSAFYYEMTDDHRKLYVQCKILTVVTDYREMFQRDGHMMDPAKVQERRNAAIAMLERASSRGDASPSVQKKKVEEELHFTMSGFQEVIPESIDPDVSATGVRASIEDNPRRAVDQPDWKQFEAAQKSGFTWDMVMRTFGPNMVIRILLRRQDYDQLLSMIEADFISDQAELRFCRESMDKIKQHDDVLSDREESYWRLFQYLKARGV</sequence>
<accession>A0A833H134</accession>
<reference evidence="1 2" key="1">
    <citation type="submission" date="2019-10" db="EMBL/GenBank/DDBJ databases">
        <title>Extracellular Electron Transfer in a Candidatus Methanoperedens spp. Enrichment Culture.</title>
        <authorList>
            <person name="Berger S."/>
            <person name="Rangel Shaw D."/>
            <person name="Berben T."/>
            <person name="In 'T Zandt M."/>
            <person name="Frank J."/>
            <person name="Reimann J."/>
            <person name="Jetten M.S.M."/>
            <person name="Welte C.U."/>
        </authorList>
    </citation>
    <scope>NUCLEOTIDE SEQUENCE [LARGE SCALE GENOMIC DNA]</scope>
    <source>
        <strain evidence="1">SB12</strain>
    </source>
</reference>
<proteinExistence type="predicted"/>